<dbReference type="GO" id="GO:0016491">
    <property type="term" value="F:oxidoreductase activity"/>
    <property type="evidence" value="ECO:0007669"/>
    <property type="project" value="UniProtKB-KW"/>
</dbReference>
<protein>
    <submittedName>
        <fullName evidence="7">Nitroreductase</fullName>
    </submittedName>
</protein>
<keyword evidence="5" id="KW-0560">Oxidoreductase</keyword>
<sequence>MIRDLVEKSRSFRGYDPSYRLTEPDLLELVDCARLTPSAMNRQPLKYYLAWEQEETAAIQALTKWAGALQQVTLPHAGHYPPAFIVICQDIQISASLNAFLKDVGIAAQTMLLAAAEKGLGGCMVGNFVPESIREALGLPETLVPQLIVAVGKPDETVVLTGMPEDGSTAYYRDENDVHYVPKRPLAELVIPHTVVQAGADSRG</sequence>
<evidence type="ECO:0000313" key="7">
    <source>
        <dbReference type="EMBL" id="RAQ22703.1"/>
    </source>
</evidence>
<comment type="cofactor">
    <cofactor evidence="1">
        <name>FMN</name>
        <dbReference type="ChEBI" id="CHEBI:58210"/>
    </cofactor>
</comment>
<dbReference type="InterPro" id="IPR023312">
    <property type="entry name" value="Put_nitroreductase_C_bac"/>
</dbReference>
<organism evidence="7 8">
    <name type="scientific">Hydrogeniiclostridium mannosilyticum</name>
    <dbReference type="NCBI Taxonomy" id="2764322"/>
    <lineage>
        <taxon>Bacteria</taxon>
        <taxon>Bacillati</taxon>
        <taxon>Bacillota</taxon>
        <taxon>Clostridia</taxon>
        <taxon>Eubacteriales</taxon>
        <taxon>Acutalibacteraceae</taxon>
        <taxon>Hydrogeniiclostridium</taxon>
    </lineage>
</organism>
<evidence type="ECO:0000313" key="8">
    <source>
        <dbReference type="Proteomes" id="UP000249377"/>
    </source>
</evidence>
<reference evidence="7 8" key="1">
    <citation type="submission" date="2018-06" db="EMBL/GenBank/DDBJ databases">
        <title>Noncontiguous genome sequence of Ruminococcaceae bacterium ASD2818.</title>
        <authorList>
            <person name="Chaplin A.V."/>
            <person name="Sokolova S.R."/>
            <person name="Kochetkova T.O."/>
            <person name="Goltsov A.Y."/>
            <person name="Trofimov D.Y."/>
            <person name="Efimov B.A."/>
        </authorList>
    </citation>
    <scope>NUCLEOTIDE SEQUENCE [LARGE SCALE GENOMIC DNA]</scope>
    <source>
        <strain evidence="7 8">ASD2818</strain>
    </source>
</reference>
<evidence type="ECO:0000256" key="1">
    <source>
        <dbReference type="ARBA" id="ARBA00001917"/>
    </source>
</evidence>
<dbReference type="PANTHER" id="PTHR43673">
    <property type="entry name" value="NAD(P)H NITROREDUCTASE YDGI-RELATED"/>
    <property type="match status" value="1"/>
</dbReference>
<evidence type="ECO:0000259" key="6">
    <source>
        <dbReference type="Pfam" id="PF00881"/>
    </source>
</evidence>
<dbReference type="InterPro" id="IPR029479">
    <property type="entry name" value="Nitroreductase"/>
</dbReference>
<evidence type="ECO:0000256" key="5">
    <source>
        <dbReference type="ARBA" id="ARBA00023002"/>
    </source>
</evidence>
<evidence type="ECO:0000256" key="2">
    <source>
        <dbReference type="ARBA" id="ARBA00007118"/>
    </source>
</evidence>
<keyword evidence="4" id="KW-0288">FMN</keyword>
<accession>A0A328UE43</accession>
<keyword evidence="8" id="KW-1185">Reference proteome</keyword>
<dbReference type="PANTHER" id="PTHR43673:SF2">
    <property type="entry name" value="NITROREDUCTASE"/>
    <property type="match status" value="1"/>
</dbReference>
<dbReference type="Gene3D" id="3.40.109.10">
    <property type="entry name" value="NADH Oxidase"/>
    <property type="match status" value="1"/>
</dbReference>
<dbReference type="Proteomes" id="UP000249377">
    <property type="component" value="Unassembled WGS sequence"/>
</dbReference>
<dbReference type="InterPro" id="IPR000415">
    <property type="entry name" value="Nitroreductase-like"/>
</dbReference>
<evidence type="ECO:0000256" key="3">
    <source>
        <dbReference type="ARBA" id="ARBA00022630"/>
    </source>
</evidence>
<dbReference type="Gene3D" id="2.20.180.10">
    <property type="entry name" value="putative fmn-dependent nitroreductase like domains"/>
    <property type="match status" value="1"/>
</dbReference>
<proteinExistence type="inferred from homology"/>
<feature type="domain" description="Nitroreductase" evidence="6">
    <location>
        <begin position="10"/>
        <end position="153"/>
    </location>
</feature>
<dbReference type="Pfam" id="PF00881">
    <property type="entry name" value="Nitroreductase"/>
    <property type="match status" value="1"/>
</dbReference>
<gene>
    <name evidence="7" type="ORF">DPQ25_12140</name>
</gene>
<keyword evidence="3" id="KW-0285">Flavoprotein</keyword>
<dbReference type="SUPFAM" id="SSF55469">
    <property type="entry name" value="FMN-dependent nitroreductase-like"/>
    <property type="match status" value="1"/>
</dbReference>
<dbReference type="AlphaFoldDB" id="A0A328UE43"/>
<evidence type="ECO:0000256" key="4">
    <source>
        <dbReference type="ARBA" id="ARBA00022643"/>
    </source>
</evidence>
<comment type="caution">
    <text evidence="7">The sequence shown here is derived from an EMBL/GenBank/DDBJ whole genome shotgun (WGS) entry which is preliminary data.</text>
</comment>
<name>A0A328UE43_9FIRM</name>
<dbReference type="EMBL" id="QLYR01000010">
    <property type="protein sequence ID" value="RAQ22703.1"/>
    <property type="molecule type" value="Genomic_DNA"/>
</dbReference>
<comment type="similarity">
    <text evidence="2">Belongs to the nitroreductase family.</text>
</comment>
<dbReference type="RefSeq" id="WP_112333444.1">
    <property type="nucleotide sequence ID" value="NZ_QLYR01000010.1"/>
</dbReference>